<dbReference type="EMBL" id="UOFP01000308">
    <property type="protein sequence ID" value="VAW90110.1"/>
    <property type="molecule type" value="Genomic_DNA"/>
</dbReference>
<dbReference type="Gene3D" id="3.30.70.580">
    <property type="entry name" value="Pseudouridine synthase I, catalytic domain, N-terminal subdomain"/>
    <property type="match status" value="1"/>
</dbReference>
<dbReference type="AlphaFoldDB" id="A0A3B0ZLS3"/>
<dbReference type="SMART" id="SM00363">
    <property type="entry name" value="S4"/>
    <property type="match status" value="1"/>
</dbReference>
<dbReference type="GO" id="GO:0005829">
    <property type="term" value="C:cytosol"/>
    <property type="evidence" value="ECO:0007669"/>
    <property type="project" value="UniProtKB-ARBA"/>
</dbReference>
<dbReference type="GO" id="GO:0001522">
    <property type="term" value="P:pseudouridine synthesis"/>
    <property type="evidence" value="ECO:0007669"/>
    <property type="project" value="InterPro"/>
</dbReference>
<dbReference type="NCBIfam" id="NF007976">
    <property type="entry name" value="PRK10700.1"/>
    <property type="match status" value="1"/>
</dbReference>
<dbReference type="SUPFAM" id="SSF55120">
    <property type="entry name" value="Pseudouridine synthase"/>
    <property type="match status" value="1"/>
</dbReference>
<dbReference type="GO" id="GO:0160139">
    <property type="term" value="F:23S rRNA pseudouridine(2605) synthase activity"/>
    <property type="evidence" value="ECO:0007669"/>
    <property type="project" value="UniProtKB-EC"/>
</dbReference>
<dbReference type="InterPro" id="IPR018496">
    <property type="entry name" value="PsdUridine_synth_RsuA/RluB_CS"/>
</dbReference>
<dbReference type="PANTHER" id="PTHR47683">
    <property type="entry name" value="PSEUDOURIDINE SYNTHASE FAMILY PROTEIN-RELATED"/>
    <property type="match status" value="1"/>
</dbReference>
<dbReference type="InterPro" id="IPR050343">
    <property type="entry name" value="RsuA_PseudoU_synthase"/>
</dbReference>
<evidence type="ECO:0000313" key="7">
    <source>
        <dbReference type="EMBL" id="VAW90110.1"/>
    </source>
</evidence>
<keyword evidence="4 7" id="KW-0413">Isomerase</keyword>
<dbReference type="Pfam" id="PF00849">
    <property type="entry name" value="PseudoU_synth_2"/>
    <property type="match status" value="1"/>
</dbReference>
<feature type="compositionally biased region" description="Basic residues" evidence="5">
    <location>
        <begin position="270"/>
        <end position="297"/>
    </location>
</feature>
<comment type="similarity">
    <text evidence="1">Belongs to the pseudouridine synthase RsuA family.</text>
</comment>
<dbReference type="CDD" id="cd00165">
    <property type="entry name" value="S4"/>
    <property type="match status" value="1"/>
</dbReference>
<dbReference type="GO" id="GO:0006364">
    <property type="term" value="P:rRNA processing"/>
    <property type="evidence" value="ECO:0007669"/>
    <property type="project" value="UniProtKB-KW"/>
</dbReference>
<dbReference type="PROSITE" id="PS01149">
    <property type="entry name" value="PSI_RSU"/>
    <property type="match status" value="1"/>
</dbReference>
<dbReference type="InterPro" id="IPR002942">
    <property type="entry name" value="S4_RNA-bd"/>
</dbReference>
<dbReference type="InterPro" id="IPR036986">
    <property type="entry name" value="S4_RNA-bd_sf"/>
</dbReference>
<dbReference type="FunFam" id="3.30.70.580:FF:000009">
    <property type="entry name" value="Pseudouridine synthase"/>
    <property type="match status" value="1"/>
</dbReference>
<dbReference type="CDD" id="cd02556">
    <property type="entry name" value="PseudoU_synth_RluB"/>
    <property type="match status" value="1"/>
</dbReference>
<dbReference type="InterPro" id="IPR020094">
    <property type="entry name" value="TruA/RsuA/RluB/E/F_N"/>
</dbReference>
<dbReference type="SUPFAM" id="SSF55174">
    <property type="entry name" value="Alpha-L RNA-binding motif"/>
    <property type="match status" value="1"/>
</dbReference>
<name>A0A3B0ZLS3_9ZZZZ</name>
<dbReference type="InterPro" id="IPR006145">
    <property type="entry name" value="PsdUridine_synth_RsuA/RluA"/>
</dbReference>
<dbReference type="FunFam" id="3.10.290.10:FF:000003">
    <property type="entry name" value="Pseudouridine synthase"/>
    <property type="match status" value="1"/>
</dbReference>
<dbReference type="PANTHER" id="PTHR47683:SF3">
    <property type="entry name" value="RIBOSOMAL LARGE SUBUNIT PSEUDOURIDINE SYNTHASE B"/>
    <property type="match status" value="1"/>
</dbReference>
<dbReference type="Gene3D" id="3.30.70.1560">
    <property type="entry name" value="Alpha-L RNA-binding motif"/>
    <property type="match status" value="1"/>
</dbReference>
<evidence type="ECO:0000256" key="2">
    <source>
        <dbReference type="ARBA" id="ARBA00022552"/>
    </source>
</evidence>
<accession>A0A3B0ZLS3</accession>
<dbReference type="PROSITE" id="PS50889">
    <property type="entry name" value="S4"/>
    <property type="match status" value="1"/>
</dbReference>
<gene>
    <name evidence="7" type="ORF">MNBD_GAMMA18-586</name>
</gene>
<dbReference type="Gene3D" id="3.10.290.10">
    <property type="entry name" value="RNA-binding S4 domain"/>
    <property type="match status" value="1"/>
</dbReference>
<dbReference type="GO" id="GO:0003723">
    <property type="term" value="F:RNA binding"/>
    <property type="evidence" value="ECO:0007669"/>
    <property type="project" value="UniProtKB-KW"/>
</dbReference>
<reference evidence="7" key="1">
    <citation type="submission" date="2018-06" db="EMBL/GenBank/DDBJ databases">
        <authorList>
            <person name="Zhirakovskaya E."/>
        </authorList>
    </citation>
    <scope>NUCLEOTIDE SEQUENCE</scope>
</reference>
<sequence length="297" mass="33987">MSERLQKVLARAGIASRRAIEALISEGKIKVNGRTAVLGDRVGPGDRVNVDGQPVSQDKLIQQPCQVLLYHKQVGEVCTRHDPEKRPTIFKKLPKLQKGNWIAVGRLDINTSGLIMLTTDGELANRLMHPSSEIEREYAVRVFGQVTEEIAQRLLKGVMLEDGLAKFDKIMDSGGEASNHWYHVTLKEGRNREVRRLWESQGVSVSRLVRVRYGDIWLERRLRPGKCELLVEKQVNLCRQWVGLEPVASQRAIIRRAKESVETKRDPVKLRKAKARPPKKHTPRARIRRDNKKKKKR</sequence>
<feature type="region of interest" description="Disordered" evidence="5">
    <location>
        <begin position="258"/>
        <end position="297"/>
    </location>
</feature>
<keyword evidence="3" id="KW-0694">RNA-binding</keyword>
<evidence type="ECO:0000256" key="5">
    <source>
        <dbReference type="SAM" id="MobiDB-lite"/>
    </source>
</evidence>
<dbReference type="InterPro" id="IPR020103">
    <property type="entry name" value="PsdUridine_synth_cat_dom_sf"/>
</dbReference>
<evidence type="ECO:0000256" key="1">
    <source>
        <dbReference type="ARBA" id="ARBA00008348"/>
    </source>
</evidence>
<evidence type="ECO:0000256" key="3">
    <source>
        <dbReference type="ARBA" id="ARBA00022884"/>
    </source>
</evidence>
<keyword evidence="2" id="KW-0698">rRNA processing</keyword>
<dbReference type="FunFam" id="3.30.70.1560:FF:000001">
    <property type="entry name" value="Pseudouridine synthase"/>
    <property type="match status" value="1"/>
</dbReference>
<evidence type="ECO:0000256" key="4">
    <source>
        <dbReference type="ARBA" id="ARBA00023235"/>
    </source>
</evidence>
<evidence type="ECO:0000259" key="6">
    <source>
        <dbReference type="SMART" id="SM00363"/>
    </source>
</evidence>
<feature type="domain" description="RNA-binding S4" evidence="6">
    <location>
        <begin position="3"/>
        <end position="61"/>
    </location>
</feature>
<proteinExistence type="inferred from homology"/>
<dbReference type="InterPro" id="IPR042092">
    <property type="entry name" value="PsdUridine_s_RsuA/RluB/E/F_cat"/>
</dbReference>
<protein>
    <submittedName>
        <fullName evidence="7">Ribosomal large subunit pseudouridine synthase B</fullName>
        <ecNumber evidence="7">5.4.99.22</ecNumber>
    </submittedName>
</protein>
<dbReference type="Pfam" id="PF01479">
    <property type="entry name" value="S4"/>
    <property type="match status" value="1"/>
</dbReference>
<dbReference type="NCBIfam" id="TIGR00093">
    <property type="entry name" value="pseudouridine synthase"/>
    <property type="match status" value="1"/>
</dbReference>
<organism evidence="7">
    <name type="scientific">hydrothermal vent metagenome</name>
    <dbReference type="NCBI Taxonomy" id="652676"/>
    <lineage>
        <taxon>unclassified sequences</taxon>
        <taxon>metagenomes</taxon>
        <taxon>ecological metagenomes</taxon>
    </lineage>
</organism>
<dbReference type="EC" id="5.4.99.22" evidence="7"/>
<dbReference type="InterPro" id="IPR000748">
    <property type="entry name" value="PsdUridine_synth_RsuA/RluB/E/F"/>
</dbReference>
<feature type="compositionally biased region" description="Basic and acidic residues" evidence="5">
    <location>
        <begin position="258"/>
        <end position="269"/>
    </location>
</feature>